<reference evidence="1 2" key="1">
    <citation type="submission" date="2019-03" db="EMBL/GenBank/DDBJ databases">
        <title>Rhodosporidium diobovatum UCD-FST 08-225 genome sequencing, assembly, and annotation.</title>
        <authorList>
            <person name="Fakankun I.U."/>
            <person name="Fristensky B."/>
            <person name="Levin D.B."/>
        </authorList>
    </citation>
    <scope>NUCLEOTIDE SEQUENCE [LARGE SCALE GENOMIC DNA]</scope>
    <source>
        <strain evidence="1 2">UCD-FST 08-225</strain>
    </source>
</reference>
<organism evidence="1 2">
    <name type="scientific">Rhodotorula diobovata</name>
    <dbReference type="NCBI Taxonomy" id="5288"/>
    <lineage>
        <taxon>Eukaryota</taxon>
        <taxon>Fungi</taxon>
        <taxon>Dikarya</taxon>
        <taxon>Basidiomycota</taxon>
        <taxon>Pucciniomycotina</taxon>
        <taxon>Microbotryomycetes</taxon>
        <taxon>Sporidiobolales</taxon>
        <taxon>Sporidiobolaceae</taxon>
        <taxon>Rhodotorula</taxon>
    </lineage>
</organism>
<dbReference type="InterPro" id="IPR032675">
    <property type="entry name" value="LRR_dom_sf"/>
</dbReference>
<evidence type="ECO:0000313" key="2">
    <source>
        <dbReference type="Proteomes" id="UP000311382"/>
    </source>
</evidence>
<sequence length="463" mass="50174">MASLSSVPPELLVKVLTHALTTSLVSGPFVVHGQFATLSITCRTCAYRQVASVCRLWRAIAQEVLGKEVTFANGCGSAERDEQVVKAVETDPRRANNVRHIDASLRRAVCSWRAPPPPSHGDGDASEEAVLSGGDDAFISSRQVQAERWHAQCLARERQRFVRLLQRCKRIQTLDIDVGFFQDVKLKPALVPSTIRTLTLRNCDAGEAFALLAHLPELRDLTLRLALDWFVPSQHVVDPSSALPSLERFELSTTAFGATSLPSILSLLSNSHTSLTSLSLRNKGASQGAFAAFLPVAAGLIAHFAPRLRDLSVRDVPRCGRRHAGTGPAEGWFPEGGTCFPRLERLHLTGLPLPSAAFFAQTVVLPASVGKDTPGGLRSLTIEDFDAVSLAPFLDALRHTPGLQGLEELDLACAKGADMGRAGEGAWKEEQAEVERWCEGTERGISTRLVAGWKLVRVEGCGW</sequence>
<protein>
    <submittedName>
        <fullName evidence="1">Proteophosphoglycan ppg4</fullName>
    </submittedName>
</protein>
<dbReference type="Proteomes" id="UP000311382">
    <property type="component" value="Unassembled WGS sequence"/>
</dbReference>
<dbReference type="Gene3D" id="3.80.10.10">
    <property type="entry name" value="Ribonuclease Inhibitor"/>
    <property type="match status" value="1"/>
</dbReference>
<evidence type="ECO:0000313" key="1">
    <source>
        <dbReference type="EMBL" id="TNY24464.1"/>
    </source>
</evidence>
<dbReference type="OrthoDB" id="2533269at2759"/>
<keyword evidence="2" id="KW-1185">Reference proteome</keyword>
<name>A0A5C5G7T9_9BASI</name>
<proteinExistence type="predicted"/>
<dbReference type="SUPFAM" id="SSF52047">
    <property type="entry name" value="RNI-like"/>
    <property type="match status" value="1"/>
</dbReference>
<dbReference type="EMBL" id="SOZI01000002">
    <property type="protein sequence ID" value="TNY24464.1"/>
    <property type="molecule type" value="Genomic_DNA"/>
</dbReference>
<comment type="caution">
    <text evidence="1">The sequence shown here is derived from an EMBL/GenBank/DDBJ whole genome shotgun (WGS) entry which is preliminary data.</text>
</comment>
<accession>A0A5C5G7T9</accession>
<gene>
    <name evidence="1" type="ORF">DMC30DRAFT_443327</name>
</gene>
<dbReference type="AlphaFoldDB" id="A0A5C5G7T9"/>